<evidence type="ECO:0000313" key="3">
    <source>
        <dbReference type="EMBL" id="USW52727.1"/>
    </source>
</evidence>
<dbReference type="Proteomes" id="UP001056384">
    <property type="component" value="Chromosome 4"/>
</dbReference>
<reference evidence="3" key="1">
    <citation type="submission" date="2022-06" db="EMBL/GenBank/DDBJ databases">
        <title>Complete genome sequences of two strains of the flax pathogen Septoria linicola.</title>
        <authorList>
            <person name="Lapalu N."/>
            <person name="Simon A."/>
            <person name="Demenou B."/>
            <person name="Paumier D."/>
            <person name="Guillot M.-P."/>
            <person name="Gout L."/>
            <person name="Valade R."/>
        </authorList>
    </citation>
    <scope>NUCLEOTIDE SEQUENCE</scope>
    <source>
        <strain evidence="3">SE15195</strain>
    </source>
</reference>
<dbReference type="EMBL" id="CP099421">
    <property type="protein sequence ID" value="USW52727.1"/>
    <property type="molecule type" value="Genomic_DNA"/>
</dbReference>
<dbReference type="InterPro" id="IPR058645">
    <property type="entry name" value="NTF2-like_dom_7"/>
</dbReference>
<dbReference type="Pfam" id="PF26534">
    <property type="entry name" value="NTF2_7"/>
    <property type="match status" value="1"/>
</dbReference>
<keyword evidence="1" id="KW-0732">Signal</keyword>
<accession>A0A9Q9EK04</accession>
<evidence type="ECO:0000256" key="1">
    <source>
        <dbReference type="SAM" id="SignalP"/>
    </source>
</evidence>
<feature type="chain" id="PRO_5040278845" description="NTF2-like domain-containing protein" evidence="1">
    <location>
        <begin position="26"/>
        <end position="216"/>
    </location>
</feature>
<dbReference type="OrthoDB" id="3649617at2759"/>
<keyword evidence="4" id="KW-1185">Reference proteome</keyword>
<protein>
    <recommendedName>
        <fullName evidence="2">NTF2-like domain-containing protein</fullName>
    </recommendedName>
</protein>
<feature type="domain" description="NTF2-like" evidence="2">
    <location>
        <begin position="39"/>
        <end position="206"/>
    </location>
</feature>
<feature type="signal peptide" evidence="1">
    <location>
        <begin position="1"/>
        <end position="25"/>
    </location>
</feature>
<gene>
    <name evidence="3" type="ORF">Slin15195_G060460</name>
</gene>
<evidence type="ECO:0000313" key="4">
    <source>
        <dbReference type="Proteomes" id="UP001056384"/>
    </source>
</evidence>
<name>A0A9Q9EK04_9PEZI</name>
<dbReference type="AlphaFoldDB" id="A0A9Q9EK04"/>
<sequence length="216" mass="23490">MRNFSHSAVAAAALCICFDPTLVSARLYTSTRDRSSPPCLTEDETQFIASQFVQLFDTNSTGQVPTGAALPLSLLTPDYIDFDSDAVICDGPDTARCHVIGNDPPLLASRENLIKATEYAGKEVLKFVYGEYTAKVVHAFASCDEIAIRYEGSAKATADRKGVTVPGGTPVKWRGTSLLKVDLETRKVEMAESSEDRLTIYTQLGITSIDDVLRNE</sequence>
<evidence type="ECO:0000259" key="2">
    <source>
        <dbReference type="Pfam" id="PF26534"/>
    </source>
</evidence>
<organism evidence="3 4">
    <name type="scientific">Septoria linicola</name>
    <dbReference type="NCBI Taxonomy" id="215465"/>
    <lineage>
        <taxon>Eukaryota</taxon>
        <taxon>Fungi</taxon>
        <taxon>Dikarya</taxon>
        <taxon>Ascomycota</taxon>
        <taxon>Pezizomycotina</taxon>
        <taxon>Dothideomycetes</taxon>
        <taxon>Dothideomycetidae</taxon>
        <taxon>Mycosphaerellales</taxon>
        <taxon>Mycosphaerellaceae</taxon>
        <taxon>Septoria</taxon>
    </lineage>
</organism>
<proteinExistence type="predicted"/>